<evidence type="ECO:0000313" key="3">
    <source>
        <dbReference type="Proteomes" id="UP000254425"/>
    </source>
</evidence>
<keyword evidence="1" id="KW-0732">Signal</keyword>
<feature type="chain" id="PRO_5016807793" evidence="1">
    <location>
        <begin position="28"/>
        <end position="61"/>
    </location>
</feature>
<dbReference type="KEGG" id="sarm:DVA86_20065"/>
<evidence type="ECO:0000313" key="2">
    <source>
        <dbReference type="EMBL" id="AXK34602.1"/>
    </source>
</evidence>
<dbReference type="RefSeq" id="WP_208880131.1">
    <property type="nucleotide sequence ID" value="NZ_CP031320.1"/>
</dbReference>
<dbReference type="EMBL" id="CP031320">
    <property type="protein sequence ID" value="AXK34602.1"/>
    <property type="molecule type" value="Genomic_DNA"/>
</dbReference>
<evidence type="ECO:0000256" key="1">
    <source>
        <dbReference type="SAM" id="SignalP"/>
    </source>
</evidence>
<name>A0A345XSI6_9ACTN</name>
<sequence length="61" mass="6217">MTRLKKIFVLSAVAAGIVAAASGPALASQPQGPHISDRQTTVVVQDHHGAAIPQEGDHHGA</sequence>
<protein>
    <submittedName>
        <fullName evidence="2">Uncharacterized protein</fullName>
    </submittedName>
</protein>
<organism evidence="2 3">
    <name type="scientific">Streptomyces armeniacus</name>
    <dbReference type="NCBI Taxonomy" id="83291"/>
    <lineage>
        <taxon>Bacteria</taxon>
        <taxon>Bacillati</taxon>
        <taxon>Actinomycetota</taxon>
        <taxon>Actinomycetes</taxon>
        <taxon>Kitasatosporales</taxon>
        <taxon>Streptomycetaceae</taxon>
        <taxon>Streptomyces</taxon>
    </lineage>
</organism>
<reference evidence="2 3" key="1">
    <citation type="submission" date="2018-07" db="EMBL/GenBank/DDBJ databases">
        <title>Draft genome of the type strain Streptomyces armeniacus ATCC 15676.</title>
        <authorList>
            <person name="Labana P."/>
            <person name="Gosse J.T."/>
            <person name="Boddy C.N."/>
        </authorList>
    </citation>
    <scope>NUCLEOTIDE SEQUENCE [LARGE SCALE GENOMIC DNA]</scope>
    <source>
        <strain evidence="2 3">ATCC 15676</strain>
    </source>
</reference>
<accession>A0A345XSI6</accession>
<keyword evidence="3" id="KW-1185">Reference proteome</keyword>
<dbReference type="Proteomes" id="UP000254425">
    <property type="component" value="Chromosome"/>
</dbReference>
<feature type="signal peptide" evidence="1">
    <location>
        <begin position="1"/>
        <end position="27"/>
    </location>
</feature>
<proteinExistence type="predicted"/>
<dbReference type="AlphaFoldDB" id="A0A345XSI6"/>
<gene>
    <name evidence="2" type="ORF">DVA86_20065</name>
</gene>